<name>A0ABX9A176_9SPHN</name>
<proteinExistence type="predicted"/>
<dbReference type="PROSITE" id="PS51257">
    <property type="entry name" value="PROKAR_LIPOPROTEIN"/>
    <property type="match status" value="1"/>
</dbReference>
<dbReference type="InterPro" id="IPR029063">
    <property type="entry name" value="SAM-dependent_MTases_sf"/>
</dbReference>
<keyword evidence="3" id="KW-0489">Methyltransferase</keyword>
<organism evidence="3 4">
    <name type="scientific">Qipengyuania gelatinilytica</name>
    <dbReference type="NCBI Taxonomy" id="2867231"/>
    <lineage>
        <taxon>Bacteria</taxon>
        <taxon>Pseudomonadati</taxon>
        <taxon>Pseudomonadota</taxon>
        <taxon>Alphaproteobacteria</taxon>
        <taxon>Sphingomonadales</taxon>
        <taxon>Erythrobacteraceae</taxon>
        <taxon>Qipengyuania</taxon>
    </lineage>
</organism>
<dbReference type="InterPro" id="IPR041698">
    <property type="entry name" value="Methyltransf_25"/>
</dbReference>
<dbReference type="Proteomes" id="UP000824321">
    <property type="component" value="Chromosome"/>
</dbReference>
<dbReference type="InterPro" id="IPR016980">
    <property type="entry name" value="S-AdoMet-dep_MeTrfase_Alr7345"/>
</dbReference>
<keyword evidence="1" id="KW-0732">Signal</keyword>
<keyword evidence="3" id="KW-0808">Transferase</keyword>
<dbReference type="PIRSF" id="PIRSF031679">
    <property type="entry name" value="Mtase_Alr7345_prd"/>
    <property type="match status" value="1"/>
</dbReference>
<dbReference type="Gene3D" id="3.40.50.150">
    <property type="entry name" value="Vaccinia Virus protein VP39"/>
    <property type="match status" value="1"/>
</dbReference>
<dbReference type="Pfam" id="PF13649">
    <property type="entry name" value="Methyltransf_25"/>
    <property type="match status" value="1"/>
</dbReference>
<dbReference type="EMBL" id="CP081294">
    <property type="protein sequence ID" value="QZD94884.1"/>
    <property type="molecule type" value="Genomic_DNA"/>
</dbReference>
<evidence type="ECO:0000313" key="3">
    <source>
        <dbReference type="EMBL" id="QZD94884.1"/>
    </source>
</evidence>
<reference evidence="3 4" key="1">
    <citation type="submission" date="2021-08" db="EMBL/GenBank/DDBJ databases">
        <title>Comparative Genomics Analysis of the Genus Qipengyuania Reveals Extensive Genetic Diversity and Metabolic Versatility, Including the Description of Fifteen Novel Species.</title>
        <authorList>
            <person name="Liu Y."/>
        </authorList>
    </citation>
    <scope>NUCLEOTIDE SEQUENCE [LARGE SCALE GENOMIC DNA]</scope>
    <source>
        <strain evidence="3 4">1NDH1</strain>
    </source>
</reference>
<evidence type="ECO:0000313" key="4">
    <source>
        <dbReference type="Proteomes" id="UP000824321"/>
    </source>
</evidence>
<accession>A0ABX9A176</accession>
<protein>
    <submittedName>
        <fullName evidence="3">Methyltransferase domain-containing protein</fullName>
    </submittedName>
</protein>
<keyword evidence="4" id="KW-1185">Reference proteome</keyword>
<feature type="signal peptide" evidence="1">
    <location>
        <begin position="1"/>
        <end position="28"/>
    </location>
</feature>
<gene>
    <name evidence="3" type="ORF">K3136_12500</name>
</gene>
<dbReference type="GO" id="GO:0032259">
    <property type="term" value="P:methylation"/>
    <property type="evidence" value="ECO:0007669"/>
    <property type="project" value="UniProtKB-KW"/>
</dbReference>
<dbReference type="CDD" id="cd02440">
    <property type="entry name" value="AdoMet_MTases"/>
    <property type="match status" value="1"/>
</dbReference>
<feature type="chain" id="PRO_5045423974" evidence="1">
    <location>
        <begin position="29"/>
        <end position="270"/>
    </location>
</feature>
<dbReference type="SUPFAM" id="SSF53335">
    <property type="entry name" value="S-adenosyl-L-methionine-dependent methyltransferases"/>
    <property type="match status" value="1"/>
</dbReference>
<feature type="domain" description="Methyltransferase" evidence="2">
    <location>
        <begin position="85"/>
        <end position="189"/>
    </location>
</feature>
<sequence>MQGERTVKPHLILTTALALSLAACSQPAEESTAQVEAAQTVSADTLAAAVANEARPEQARALDENRKPAEVLAFLGIQEGDAAADLMSGGGYWAEILAKAVGENGSVTALEPDQFFDEEAWTALSQREPGIVLERYPFEEFATDAERFDFAIMNLNYHDLYWESEQYKMSRTDPDAYLASLYKAMKPGGVVGVIDHAGNPGDTRKTVDDYHRIDPAVVRADLERAGFVLEAESDMLANPEDDRETSVFAPEIRGKTDRFVMKFVKPSAKE</sequence>
<dbReference type="GO" id="GO:0008168">
    <property type="term" value="F:methyltransferase activity"/>
    <property type="evidence" value="ECO:0007669"/>
    <property type="project" value="UniProtKB-KW"/>
</dbReference>
<evidence type="ECO:0000259" key="2">
    <source>
        <dbReference type="Pfam" id="PF13649"/>
    </source>
</evidence>
<evidence type="ECO:0000256" key="1">
    <source>
        <dbReference type="SAM" id="SignalP"/>
    </source>
</evidence>